<dbReference type="Gene3D" id="2.120.10.80">
    <property type="entry name" value="Kelch-type beta propeller"/>
    <property type="match status" value="2"/>
</dbReference>
<feature type="chain" id="PRO_5046403476" evidence="3">
    <location>
        <begin position="23"/>
        <end position="329"/>
    </location>
</feature>
<organism evidence="4 5">
    <name type="scientific">Wenyingzhuangia heitensis</name>
    <dbReference type="NCBI Taxonomy" id="1487859"/>
    <lineage>
        <taxon>Bacteria</taxon>
        <taxon>Pseudomonadati</taxon>
        <taxon>Bacteroidota</taxon>
        <taxon>Flavobacteriia</taxon>
        <taxon>Flavobacteriales</taxon>
        <taxon>Flavobacteriaceae</taxon>
        <taxon>Wenyingzhuangia</taxon>
    </lineage>
</organism>
<reference evidence="4 5" key="1">
    <citation type="submission" date="2020-03" db="EMBL/GenBank/DDBJ databases">
        <title>Genomic Encyclopedia of Type Strains, Phase IV (KMG-IV): sequencing the most valuable type-strain genomes for metagenomic binning, comparative biology and taxonomic classification.</title>
        <authorList>
            <person name="Goeker M."/>
        </authorList>
    </citation>
    <scope>NUCLEOTIDE SEQUENCE [LARGE SCALE GENOMIC DNA]</scope>
    <source>
        <strain evidence="4 5">DSM 101599</strain>
    </source>
</reference>
<comment type="caution">
    <text evidence="4">The sequence shown here is derived from an EMBL/GenBank/DDBJ whole genome shotgun (WGS) entry which is preliminary data.</text>
</comment>
<dbReference type="InterPro" id="IPR006652">
    <property type="entry name" value="Kelch_1"/>
</dbReference>
<protein>
    <submittedName>
        <fullName evidence="4">N-acetylneuraminic acid mutarotase</fullName>
    </submittedName>
</protein>
<keyword evidence="1" id="KW-0880">Kelch repeat</keyword>
<accession>A0ABX0U6U0</accession>
<evidence type="ECO:0000256" key="1">
    <source>
        <dbReference type="ARBA" id="ARBA00022441"/>
    </source>
</evidence>
<dbReference type="SUPFAM" id="SSF117281">
    <property type="entry name" value="Kelch motif"/>
    <property type="match status" value="1"/>
</dbReference>
<evidence type="ECO:0000313" key="5">
    <source>
        <dbReference type="Proteomes" id="UP000745859"/>
    </source>
</evidence>
<evidence type="ECO:0000256" key="3">
    <source>
        <dbReference type="SAM" id="SignalP"/>
    </source>
</evidence>
<dbReference type="RefSeq" id="WP_167182361.1">
    <property type="nucleotide sequence ID" value="NZ_JAASQL010000001.1"/>
</dbReference>
<dbReference type="PANTHER" id="PTHR24412:SF489">
    <property type="entry name" value="RING FINGER DOMAIN AND KELCH REPEAT-CONTAINING PROTEIN DDB_G0271372"/>
    <property type="match status" value="1"/>
</dbReference>
<name>A0ABX0U6U0_9FLAO</name>
<dbReference type="Proteomes" id="UP000745859">
    <property type="component" value="Unassembled WGS sequence"/>
</dbReference>
<sequence>MKLLKLLAFTLVFFLNNVQLSAQYLEDCSWHTIKTTDQPVQRHEAAFIEAKGKFYLCGGRGIRPVSIFNPKNNVWTQGSKPPIELHHFEGISYKNNILVVGAFTGRYPHETPVPNAYVYNTKRDKWTQEFEIPKDRRRGSAMVKIHKNKLYMICGIIDGHWDGHVNWFDVYDFKTKKWTKLPNAPRARDHAASVIIDNKLYLIGGRRSSGKIKKVFHLTVPEVDVFDFKTNTWSTLQQPVPTQRAGCMAIAYGNTILFAGGESIHQKNAHSEVECYDTKTKAWSTLKPLNRGRHGSQLILYKDKVYTASGSGNRGGSPELKSIEVFKIE</sequence>
<keyword evidence="2" id="KW-0677">Repeat</keyword>
<keyword evidence="3" id="KW-0732">Signal</keyword>
<dbReference type="SMART" id="SM00612">
    <property type="entry name" value="Kelch"/>
    <property type="match status" value="3"/>
</dbReference>
<proteinExistence type="predicted"/>
<feature type="signal peptide" evidence="3">
    <location>
        <begin position="1"/>
        <end position="22"/>
    </location>
</feature>
<dbReference type="InterPro" id="IPR015915">
    <property type="entry name" value="Kelch-typ_b-propeller"/>
</dbReference>
<keyword evidence="5" id="KW-1185">Reference proteome</keyword>
<dbReference type="Pfam" id="PF24681">
    <property type="entry name" value="Kelch_KLHDC2_KLHL20_DRC7"/>
    <property type="match status" value="1"/>
</dbReference>
<evidence type="ECO:0000256" key="2">
    <source>
        <dbReference type="ARBA" id="ARBA00022737"/>
    </source>
</evidence>
<dbReference type="PANTHER" id="PTHR24412">
    <property type="entry name" value="KELCH PROTEIN"/>
    <property type="match status" value="1"/>
</dbReference>
<gene>
    <name evidence="4" type="ORF">FHR24_000124</name>
</gene>
<dbReference type="EMBL" id="JAASQL010000001">
    <property type="protein sequence ID" value="NIJ43685.1"/>
    <property type="molecule type" value="Genomic_DNA"/>
</dbReference>
<evidence type="ECO:0000313" key="4">
    <source>
        <dbReference type="EMBL" id="NIJ43685.1"/>
    </source>
</evidence>